<dbReference type="NCBIfam" id="TIGR01068">
    <property type="entry name" value="thioredoxin"/>
    <property type="match status" value="1"/>
</dbReference>
<evidence type="ECO:0000256" key="2">
    <source>
        <dbReference type="ARBA" id="ARBA00022448"/>
    </source>
</evidence>
<evidence type="ECO:0000256" key="1">
    <source>
        <dbReference type="ARBA" id="ARBA00008987"/>
    </source>
</evidence>
<accession>A0AAE9I309</accession>
<evidence type="ECO:0000256" key="8">
    <source>
        <dbReference type="PIRSR" id="PIRSR000077-1"/>
    </source>
</evidence>
<evidence type="ECO:0000256" key="6">
    <source>
        <dbReference type="NCBIfam" id="TIGR01068"/>
    </source>
</evidence>
<dbReference type="PROSITE" id="PS00194">
    <property type="entry name" value="THIOREDOXIN_1"/>
    <property type="match status" value="1"/>
</dbReference>
<keyword evidence="2" id="KW-0813">Transport</keyword>
<dbReference type="PRINTS" id="PR00421">
    <property type="entry name" value="THIOREDOXIN"/>
</dbReference>
<evidence type="ECO:0000256" key="3">
    <source>
        <dbReference type="ARBA" id="ARBA00022982"/>
    </source>
</evidence>
<dbReference type="GO" id="GO:0045454">
    <property type="term" value="P:cell redox homeostasis"/>
    <property type="evidence" value="ECO:0007669"/>
    <property type="project" value="TreeGrafter"/>
</dbReference>
<dbReference type="PROSITE" id="PS51352">
    <property type="entry name" value="THIOREDOXIN_2"/>
    <property type="match status" value="1"/>
</dbReference>
<feature type="site" description="Contributes to redox potential value" evidence="8">
    <location>
        <position position="35"/>
    </location>
</feature>
<dbReference type="Gene3D" id="3.40.30.10">
    <property type="entry name" value="Glutaredoxin"/>
    <property type="match status" value="1"/>
</dbReference>
<feature type="domain" description="Thioredoxin" evidence="10">
    <location>
        <begin position="1"/>
        <end position="109"/>
    </location>
</feature>
<dbReference type="CDD" id="cd02947">
    <property type="entry name" value="TRX_family"/>
    <property type="match status" value="1"/>
</dbReference>
<dbReference type="Proteomes" id="UP001056132">
    <property type="component" value="Chromosome 1"/>
</dbReference>
<dbReference type="FunFam" id="3.40.30.10:FF:000001">
    <property type="entry name" value="Thioredoxin"/>
    <property type="match status" value="1"/>
</dbReference>
<keyword evidence="4 9" id="KW-1015">Disulfide bond</keyword>
<dbReference type="Pfam" id="PF00085">
    <property type="entry name" value="Thioredoxin"/>
    <property type="match status" value="1"/>
</dbReference>
<dbReference type="NCBIfam" id="NF006898">
    <property type="entry name" value="PRK09381.1"/>
    <property type="match status" value="1"/>
</dbReference>
<feature type="active site" description="Nucleophile" evidence="8">
    <location>
        <position position="36"/>
    </location>
</feature>
<evidence type="ECO:0000256" key="7">
    <source>
        <dbReference type="PIRNR" id="PIRNR000077"/>
    </source>
</evidence>
<dbReference type="InterPro" id="IPR013766">
    <property type="entry name" value="Thioredoxin_domain"/>
</dbReference>
<gene>
    <name evidence="11" type="primary">trxA</name>
    <name evidence="11" type="ORF">M5D45_10185</name>
</gene>
<dbReference type="PIRSF" id="PIRSF000077">
    <property type="entry name" value="Thioredoxin"/>
    <property type="match status" value="1"/>
</dbReference>
<reference evidence="11" key="1">
    <citation type="journal article" date="2022" name="Microbiol. Resour. Announc.">
        <title>Genome Sequence of Cupriavidus campinensis Strain G5, a Member of a Bacterial Consortium Capable of Polyethylene Degradation.</title>
        <authorList>
            <person name="Schneider B."/>
            <person name="Pfeiffer F."/>
            <person name="Dyall-Smith M."/>
            <person name="Kunte H.J."/>
        </authorList>
    </citation>
    <scope>NUCLEOTIDE SEQUENCE</scope>
    <source>
        <strain evidence="11">G5</strain>
    </source>
</reference>
<comment type="similarity">
    <text evidence="1 7">Belongs to the thioredoxin family.</text>
</comment>
<evidence type="ECO:0000313" key="12">
    <source>
        <dbReference type="Proteomes" id="UP001056132"/>
    </source>
</evidence>
<dbReference type="RefSeq" id="WP_092289743.1">
    <property type="nucleotide sequence ID" value="NZ_CAJPVH010000040.1"/>
</dbReference>
<dbReference type="GO" id="GO:0005829">
    <property type="term" value="C:cytosol"/>
    <property type="evidence" value="ECO:0007669"/>
    <property type="project" value="TreeGrafter"/>
</dbReference>
<dbReference type="EMBL" id="CP097330">
    <property type="protein sequence ID" value="URF02931.1"/>
    <property type="molecule type" value="Genomic_DNA"/>
</dbReference>
<evidence type="ECO:0000313" key="11">
    <source>
        <dbReference type="EMBL" id="URF02931.1"/>
    </source>
</evidence>
<dbReference type="InterPro" id="IPR036249">
    <property type="entry name" value="Thioredoxin-like_sf"/>
</dbReference>
<feature type="site" description="Deprotonates C-terminal active site Cys" evidence="8">
    <location>
        <position position="27"/>
    </location>
</feature>
<dbReference type="GO" id="GO:0015035">
    <property type="term" value="F:protein-disulfide reductase activity"/>
    <property type="evidence" value="ECO:0007669"/>
    <property type="project" value="UniProtKB-UniRule"/>
</dbReference>
<feature type="active site" description="Nucleophile" evidence="8">
    <location>
        <position position="33"/>
    </location>
</feature>
<dbReference type="SUPFAM" id="SSF52833">
    <property type="entry name" value="Thioredoxin-like"/>
    <property type="match status" value="1"/>
</dbReference>
<evidence type="ECO:0000256" key="4">
    <source>
        <dbReference type="ARBA" id="ARBA00023157"/>
    </source>
</evidence>
<organism evidence="11 12">
    <name type="scientific">Cupriavidus campinensis</name>
    <dbReference type="NCBI Taxonomy" id="151783"/>
    <lineage>
        <taxon>Bacteria</taxon>
        <taxon>Pseudomonadati</taxon>
        <taxon>Pseudomonadota</taxon>
        <taxon>Betaproteobacteria</taxon>
        <taxon>Burkholderiales</taxon>
        <taxon>Burkholderiaceae</taxon>
        <taxon>Cupriavidus</taxon>
    </lineage>
</organism>
<evidence type="ECO:0000256" key="5">
    <source>
        <dbReference type="ARBA" id="ARBA00023284"/>
    </source>
</evidence>
<dbReference type="AlphaFoldDB" id="A0AAE9I309"/>
<dbReference type="KEGG" id="ccam:M5D45_10185"/>
<evidence type="ECO:0000259" key="10">
    <source>
        <dbReference type="PROSITE" id="PS51352"/>
    </source>
</evidence>
<dbReference type="InterPro" id="IPR017937">
    <property type="entry name" value="Thioredoxin_CS"/>
</dbReference>
<feature type="disulfide bond" description="Redox-active" evidence="9">
    <location>
        <begin position="33"/>
        <end position="36"/>
    </location>
</feature>
<dbReference type="InterPro" id="IPR005746">
    <property type="entry name" value="Thioredoxin"/>
</dbReference>
<feature type="site" description="Contributes to redox potential value" evidence="8">
    <location>
        <position position="34"/>
    </location>
</feature>
<name>A0AAE9I309_9BURK</name>
<dbReference type="PANTHER" id="PTHR45663:SF11">
    <property type="entry name" value="GEO12009P1"/>
    <property type="match status" value="1"/>
</dbReference>
<sequence length="112" mass="12279">MSEQIKYVSDASFDADVLQSDKPVLLDFWAEWCGPCKMIAPILDEVARDFGDKVQIAKINVDENQQVPAKFGIRGIPTLILFKEGKVVAQKVGALSKSDLTAFLKNNVPALA</sequence>
<reference evidence="11" key="2">
    <citation type="submission" date="2022-05" db="EMBL/GenBank/DDBJ databases">
        <authorList>
            <person name="Kunte H.-J."/>
        </authorList>
    </citation>
    <scope>NUCLEOTIDE SEQUENCE</scope>
    <source>
        <strain evidence="11">G5</strain>
    </source>
</reference>
<keyword evidence="5 9" id="KW-0676">Redox-active center</keyword>
<evidence type="ECO:0000256" key="9">
    <source>
        <dbReference type="PIRSR" id="PIRSR000077-4"/>
    </source>
</evidence>
<proteinExistence type="inferred from homology"/>
<keyword evidence="3" id="KW-0249">Electron transport</keyword>
<protein>
    <recommendedName>
        <fullName evidence="6 7">Thioredoxin</fullName>
    </recommendedName>
</protein>
<dbReference type="PANTHER" id="PTHR45663">
    <property type="entry name" value="GEO12009P1"/>
    <property type="match status" value="1"/>
</dbReference>